<accession>A0ABD0MV04</accession>
<reference evidence="2 3" key="1">
    <citation type="submission" date="2024-05" db="EMBL/GenBank/DDBJ databases">
        <title>Genome sequencing and assembly of Indian major carp, Cirrhinus mrigala (Hamilton, 1822).</title>
        <authorList>
            <person name="Mohindra V."/>
            <person name="Chowdhury L.M."/>
            <person name="Lal K."/>
            <person name="Jena J.K."/>
        </authorList>
    </citation>
    <scope>NUCLEOTIDE SEQUENCE [LARGE SCALE GENOMIC DNA]</scope>
    <source>
        <strain evidence="2">CM1030</strain>
        <tissue evidence="2">Blood</tissue>
    </source>
</reference>
<sequence>MQGSNEASTHRDVGSMARDTVSRSLWDQGYMRNLGRSPSGTRAESENSRERDAH</sequence>
<protein>
    <submittedName>
        <fullName evidence="2">Uncharacterized protein</fullName>
    </submittedName>
</protein>
<evidence type="ECO:0000313" key="3">
    <source>
        <dbReference type="Proteomes" id="UP001529510"/>
    </source>
</evidence>
<gene>
    <name evidence="2" type="ORF">M9458_051822</name>
</gene>
<comment type="caution">
    <text evidence="2">The sequence shown here is derived from an EMBL/GenBank/DDBJ whole genome shotgun (WGS) entry which is preliminary data.</text>
</comment>
<feature type="non-terminal residue" evidence="2">
    <location>
        <position position="54"/>
    </location>
</feature>
<evidence type="ECO:0000313" key="2">
    <source>
        <dbReference type="EMBL" id="KAL0152889.1"/>
    </source>
</evidence>
<dbReference type="Proteomes" id="UP001529510">
    <property type="component" value="Unassembled WGS sequence"/>
</dbReference>
<keyword evidence="3" id="KW-1185">Reference proteome</keyword>
<evidence type="ECO:0000256" key="1">
    <source>
        <dbReference type="SAM" id="MobiDB-lite"/>
    </source>
</evidence>
<feature type="region of interest" description="Disordered" evidence="1">
    <location>
        <begin position="1"/>
        <end position="54"/>
    </location>
</feature>
<proteinExistence type="predicted"/>
<name>A0ABD0MV04_CIRMR</name>
<feature type="compositionally biased region" description="Basic and acidic residues" evidence="1">
    <location>
        <begin position="43"/>
        <end position="54"/>
    </location>
</feature>
<dbReference type="AlphaFoldDB" id="A0ABD0MV04"/>
<dbReference type="EMBL" id="JAMKFB020000168">
    <property type="protein sequence ID" value="KAL0152889.1"/>
    <property type="molecule type" value="Genomic_DNA"/>
</dbReference>
<organism evidence="2 3">
    <name type="scientific">Cirrhinus mrigala</name>
    <name type="common">Mrigala</name>
    <dbReference type="NCBI Taxonomy" id="683832"/>
    <lineage>
        <taxon>Eukaryota</taxon>
        <taxon>Metazoa</taxon>
        <taxon>Chordata</taxon>
        <taxon>Craniata</taxon>
        <taxon>Vertebrata</taxon>
        <taxon>Euteleostomi</taxon>
        <taxon>Actinopterygii</taxon>
        <taxon>Neopterygii</taxon>
        <taxon>Teleostei</taxon>
        <taxon>Ostariophysi</taxon>
        <taxon>Cypriniformes</taxon>
        <taxon>Cyprinidae</taxon>
        <taxon>Labeoninae</taxon>
        <taxon>Labeonini</taxon>
        <taxon>Cirrhinus</taxon>
    </lineage>
</organism>